<sequence length="415" mass="46833">MSQRRTKINNLRRKSRLTREQSSRTRSFRLSFAELIDVLEPGGPFSETEASAWKSIIDRNEQLIIFYQVDYIQASPNISKCVRIRRHRSDSNVDKLIPTVFVNQQLQSTYVKDLLGRKHLDTHDDLKTILDHLQDEQGRVGVGVNDGFGWDGDDDGSDDEEYNIIPKGSVRFPSILPSTVTSDASSYLPGYGEGIDVDQEVEYRLLQPKWEEDGQEEVLSEIPPDGSGSEEYLPASKRVRESSASIARKRPAKSDTDTTFSPTYSADTNPNQNISAALKLLPCSKPGPGKVPLIRAPYTGTQLYVCAVKYPQLQERNIQDKSKYFRALFKLLTGENGVADLLRHRVAYMQQHNLESYGAVTQLGTDFMDTVKCHLQQKGITDTKFLAALLSSILYDGRRFEKRKTTSQKAEQVES</sequence>
<reference evidence="2 3" key="1">
    <citation type="journal article" date="2016" name="Nat. Commun.">
        <title>Extremotolerant tardigrade genome and improved radiotolerance of human cultured cells by tardigrade-unique protein.</title>
        <authorList>
            <person name="Hashimoto T."/>
            <person name="Horikawa D.D."/>
            <person name="Saito Y."/>
            <person name="Kuwahara H."/>
            <person name="Kozuka-Hata H."/>
            <person name="Shin-I T."/>
            <person name="Minakuchi Y."/>
            <person name="Ohishi K."/>
            <person name="Motoyama A."/>
            <person name="Aizu T."/>
            <person name="Enomoto A."/>
            <person name="Kondo K."/>
            <person name="Tanaka S."/>
            <person name="Hara Y."/>
            <person name="Koshikawa S."/>
            <person name="Sagara H."/>
            <person name="Miura T."/>
            <person name="Yokobori S."/>
            <person name="Miyagawa K."/>
            <person name="Suzuki Y."/>
            <person name="Kubo T."/>
            <person name="Oyama M."/>
            <person name="Kohara Y."/>
            <person name="Fujiyama A."/>
            <person name="Arakawa K."/>
            <person name="Katayama T."/>
            <person name="Toyoda A."/>
            <person name="Kunieda T."/>
        </authorList>
    </citation>
    <scope>NUCLEOTIDE SEQUENCE [LARGE SCALE GENOMIC DNA]</scope>
    <source>
        <strain evidence="2 3">YOKOZUNA-1</strain>
    </source>
</reference>
<accession>A0A1D1USC5</accession>
<comment type="caution">
    <text evidence="2">The sequence shown here is derived from an EMBL/GenBank/DDBJ whole genome shotgun (WGS) entry which is preliminary data.</text>
</comment>
<feature type="compositionally biased region" description="Basic residues" evidence="1">
    <location>
        <begin position="1"/>
        <end position="16"/>
    </location>
</feature>
<protein>
    <submittedName>
        <fullName evidence="2">Uncharacterized protein</fullName>
    </submittedName>
</protein>
<dbReference type="AlphaFoldDB" id="A0A1D1USC5"/>
<dbReference type="EMBL" id="BDGG01000001">
    <property type="protein sequence ID" value="GAU90147.1"/>
    <property type="molecule type" value="Genomic_DNA"/>
</dbReference>
<evidence type="ECO:0000256" key="1">
    <source>
        <dbReference type="SAM" id="MobiDB-lite"/>
    </source>
</evidence>
<proteinExistence type="predicted"/>
<evidence type="ECO:0000313" key="3">
    <source>
        <dbReference type="Proteomes" id="UP000186922"/>
    </source>
</evidence>
<evidence type="ECO:0000313" key="2">
    <source>
        <dbReference type="EMBL" id="GAU90147.1"/>
    </source>
</evidence>
<feature type="region of interest" description="Disordered" evidence="1">
    <location>
        <begin position="212"/>
        <end position="268"/>
    </location>
</feature>
<organism evidence="2 3">
    <name type="scientific">Ramazzottius varieornatus</name>
    <name type="common">Water bear</name>
    <name type="synonym">Tardigrade</name>
    <dbReference type="NCBI Taxonomy" id="947166"/>
    <lineage>
        <taxon>Eukaryota</taxon>
        <taxon>Metazoa</taxon>
        <taxon>Ecdysozoa</taxon>
        <taxon>Tardigrada</taxon>
        <taxon>Eutardigrada</taxon>
        <taxon>Parachela</taxon>
        <taxon>Hypsibioidea</taxon>
        <taxon>Ramazzottiidae</taxon>
        <taxon>Ramazzottius</taxon>
    </lineage>
</organism>
<dbReference type="Proteomes" id="UP000186922">
    <property type="component" value="Unassembled WGS sequence"/>
</dbReference>
<dbReference type="OrthoDB" id="10664038at2759"/>
<name>A0A1D1USC5_RAMVA</name>
<gene>
    <name evidence="2" type="primary">RvY_02611</name>
    <name evidence="2" type="synonym">RvY_02611.1</name>
    <name evidence="2" type="ORF">RvY_02611-1</name>
</gene>
<feature type="compositionally biased region" description="Polar residues" evidence="1">
    <location>
        <begin position="257"/>
        <end position="268"/>
    </location>
</feature>
<keyword evidence="3" id="KW-1185">Reference proteome</keyword>
<feature type="region of interest" description="Disordered" evidence="1">
    <location>
        <begin position="1"/>
        <end position="22"/>
    </location>
</feature>